<gene>
    <name evidence="4" type="ORF">D5S18_33820</name>
</gene>
<feature type="domain" description="DUF8176" evidence="3">
    <location>
        <begin position="188"/>
        <end position="307"/>
    </location>
</feature>
<dbReference type="AlphaFoldDB" id="A0A3A4K8Y5"/>
<accession>A0A3A4K8Y5</accession>
<keyword evidence="2" id="KW-0472">Membrane</keyword>
<organism evidence="4 5">
    <name type="scientific">Nocardia panacis</name>
    <dbReference type="NCBI Taxonomy" id="2340916"/>
    <lineage>
        <taxon>Bacteria</taxon>
        <taxon>Bacillati</taxon>
        <taxon>Actinomycetota</taxon>
        <taxon>Actinomycetes</taxon>
        <taxon>Mycobacteriales</taxon>
        <taxon>Nocardiaceae</taxon>
        <taxon>Nocardia</taxon>
    </lineage>
</organism>
<dbReference type="EMBL" id="QZFU01000055">
    <property type="protein sequence ID" value="RJO68388.1"/>
    <property type="molecule type" value="Genomic_DNA"/>
</dbReference>
<proteinExistence type="predicted"/>
<feature type="region of interest" description="Disordered" evidence="1">
    <location>
        <begin position="1"/>
        <end position="50"/>
    </location>
</feature>
<evidence type="ECO:0000313" key="4">
    <source>
        <dbReference type="EMBL" id="RJO68388.1"/>
    </source>
</evidence>
<dbReference type="OrthoDB" id="4382015at2"/>
<dbReference type="Proteomes" id="UP000266677">
    <property type="component" value="Unassembled WGS sequence"/>
</dbReference>
<keyword evidence="2" id="KW-0812">Transmembrane</keyword>
<feature type="transmembrane region" description="Helical" evidence="2">
    <location>
        <begin position="140"/>
        <end position="163"/>
    </location>
</feature>
<evidence type="ECO:0000256" key="2">
    <source>
        <dbReference type="SAM" id="Phobius"/>
    </source>
</evidence>
<evidence type="ECO:0000313" key="5">
    <source>
        <dbReference type="Proteomes" id="UP000266677"/>
    </source>
</evidence>
<feature type="compositionally biased region" description="Pro residues" evidence="1">
    <location>
        <begin position="17"/>
        <end position="26"/>
    </location>
</feature>
<keyword evidence="5" id="KW-1185">Reference proteome</keyword>
<dbReference type="InterPro" id="IPR058489">
    <property type="entry name" value="DUF8176"/>
</dbReference>
<feature type="region of interest" description="Disordered" evidence="1">
    <location>
        <begin position="180"/>
        <end position="209"/>
    </location>
</feature>
<dbReference type="RefSeq" id="WP_120045191.1">
    <property type="nucleotide sequence ID" value="NZ_QZFU01000055.1"/>
</dbReference>
<dbReference type="Pfam" id="PF26527">
    <property type="entry name" value="DUF8176"/>
    <property type="match status" value="1"/>
</dbReference>
<keyword evidence="2" id="KW-1133">Transmembrane helix</keyword>
<protein>
    <recommendedName>
        <fullName evidence="3">DUF8176 domain-containing protein</fullName>
    </recommendedName>
</protein>
<name>A0A3A4K8Y5_9NOCA</name>
<evidence type="ECO:0000259" key="3">
    <source>
        <dbReference type="Pfam" id="PF26527"/>
    </source>
</evidence>
<comment type="caution">
    <text evidence="4">The sequence shown here is derived from an EMBL/GenBank/DDBJ whole genome shotgun (WGS) entry which is preliminary data.</text>
</comment>
<reference evidence="4 5" key="1">
    <citation type="submission" date="2018-09" db="EMBL/GenBank/DDBJ databases">
        <title>YIM PH21274 draft genome.</title>
        <authorList>
            <person name="Miao C."/>
        </authorList>
    </citation>
    <scope>NUCLEOTIDE SEQUENCE [LARGE SCALE GENOMIC DNA]</scope>
    <source>
        <strain evidence="4 5">YIM PH 21724</strain>
    </source>
</reference>
<sequence>MLNSYKDLSERWYSPLEPEPAAPLGPHPTEATGAAPREAEGPAQFPNYIRAEDEPVERIEHEAPTDLPADRAEFTGGWSDWIGRAPGPDDDYAAPGGGEVVRFPWPEDEPEDIFGSRPVTASRALRQEARDIGAARRKRALIVLVAVVLVLLAAAAAVAYLLADGSKGAGAAPTTLQFTAGSAPSGGDECRTEQGDGVLRSSAPGGTDSGPDAILAFQYAYYVERSGERARAAVAPDAPVSSAEMIQRGIDSVPAGASHCVHVTTITEGRYAVEVTVFRPGAGPTTYNRQIVTTAVIGGRALITGIAAG</sequence>
<evidence type="ECO:0000256" key="1">
    <source>
        <dbReference type="SAM" id="MobiDB-lite"/>
    </source>
</evidence>